<dbReference type="InterPro" id="IPR023210">
    <property type="entry name" value="NADP_OxRdtase_dom"/>
</dbReference>
<dbReference type="SUPFAM" id="SSF51430">
    <property type="entry name" value="NAD(P)-linked oxidoreductase"/>
    <property type="match status" value="1"/>
</dbReference>
<accession>A0A9D1LHM0</accession>
<organism evidence="5 6">
    <name type="scientific">Candidatus Limisoma intestinavium</name>
    <dbReference type="NCBI Taxonomy" id="2840856"/>
    <lineage>
        <taxon>Bacteria</taxon>
        <taxon>Pseudomonadati</taxon>
        <taxon>Bacteroidota</taxon>
        <taxon>Bacteroidia</taxon>
        <taxon>Bacteroidales</taxon>
        <taxon>Candidatus Limisoma</taxon>
    </lineage>
</organism>
<keyword evidence="2" id="KW-0521">NADP</keyword>
<feature type="domain" description="NADP-dependent oxidoreductase" evidence="4">
    <location>
        <begin position="48"/>
        <end position="332"/>
    </location>
</feature>
<keyword evidence="3" id="KW-0560">Oxidoreductase</keyword>
<sequence length="342" mass="38613">MAAPTFPTRYCPNPERYDGRMEYRKCGNSGIQLPAFSLGFWWNFGGIDPMESSRERILYAFDQGITCFDLANNYGPPFGAAEETFGRVFHDNLRPHRHEIIVTTKAGNNMWEGPYGRGSSRKMLMTSIDESLQRMNLDYVDIFYSHRYDEHTPLDETMQALADIARQGKALYVGLSNYPVDKLLYAVKYLQDNNIHCLIYQGKYNLLYRNVETNMLDTLNAQGIGFTAFCPIAQGILTDKYLNGIPADSRVGKGHYLKPADVAPEVIQKVAALNRMAQRRGQTLAQMATAWLLANQSVTSVIIGPRTMEQLKDSIGALRNTAFTPEELDEINLILQQSTNKP</sequence>
<evidence type="ECO:0000256" key="2">
    <source>
        <dbReference type="ARBA" id="ARBA00022857"/>
    </source>
</evidence>
<evidence type="ECO:0000256" key="1">
    <source>
        <dbReference type="ARBA" id="ARBA00006515"/>
    </source>
</evidence>
<proteinExistence type="inferred from homology"/>
<comment type="similarity">
    <text evidence="1">Belongs to the shaker potassium channel beta subunit family.</text>
</comment>
<name>A0A9D1LHM0_9BACT</name>
<dbReference type="GO" id="GO:0016491">
    <property type="term" value="F:oxidoreductase activity"/>
    <property type="evidence" value="ECO:0007669"/>
    <property type="project" value="UniProtKB-KW"/>
</dbReference>
<evidence type="ECO:0000259" key="4">
    <source>
        <dbReference type="Pfam" id="PF00248"/>
    </source>
</evidence>
<dbReference type="PANTHER" id="PTHR43150:SF4">
    <property type="entry name" value="L-GLYCERALDEHYDE 3-PHOSPHATE REDUCTASE"/>
    <property type="match status" value="1"/>
</dbReference>
<evidence type="ECO:0000256" key="3">
    <source>
        <dbReference type="ARBA" id="ARBA00023002"/>
    </source>
</evidence>
<dbReference type="EMBL" id="DVMS01000151">
    <property type="protein sequence ID" value="HIU39071.1"/>
    <property type="molecule type" value="Genomic_DNA"/>
</dbReference>
<dbReference type="InterPro" id="IPR036812">
    <property type="entry name" value="NAD(P)_OxRdtase_dom_sf"/>
</dbReference>
<comment type="caution">
    <text evidence="5">The sequence shown here is derived from an EMBL/GenBank/DDBJ whole genome shotgun (WGS) entry which is preliminary data.</text>
</comment>
<reference evidence="5" key="2">
    <citation type="journal article" date="2021" name="PeerJ">
        <title>Extensive microbial diversity within the chicken gut microbiome revealed by metagenomics and culture.</title>
        <authorList>
            <person name="Gilroy R."/>
            <person name="Ravi A."/>
            <person name="Getino M."/>
            <person name="Pursley I."/>
            <person name="Horton D.L."/>
            <person name="Alikhan N.F."/>
            <person name="Baker D."/>
            <person name="Gharbi K."/>
            <person name="Hall N."/>
            <person name="Watson M."/>
            <person name="Adriaenssens E.M."/>
            <person name="Foster-Nyarko E."/>
            <person name="Jarju S."/>
            <person name="Secka A."/>
            <person name="Antonio M."/>
            <person name="Oren A."/>
            <person name="Chaudhuri R.R."/>
            <person name="La Ragione R."/>
            <person name="Hildebrand F."/>
            <person name="Pallen M.J."/>
        </authorList>
    </citation>
    <scope>NUCLEOTIDE SEQUENCE</scope>
    <source>
        <strain evidence="5">17073</strain>
    </source>
</reference>
<evidence type="ECO:0000313" key="5">
    <source>
        <dbReference type="EMBL" id="HIU39071.1"/>
    </source>
</evidence>
<protein>
    <submittedName>
        <fullName evidence="5">Aldo/keto reductase</fullName>
    </submittedName>
</protein>
<reference evidence="5" key="1">
    <citation type="submission" date="2020-10" db="EMBL/GenBank/DDBJ databases">
        <authorList>
            <person name="Gilroy R."/>
        </authorList>
    </citation>
    <scope>NUCLEOTIDE SEQUENCE</scope>
    <source>
        <strain evidence="5">17073</strain>
    </source>
</reference>
<dbReference type="Pfam" id="PF00248">
    <property type="entry name" value="Aldo_ket_red"/>
    <property type="match status" value="1"/>
</dbReference>
<dbReference type="PRINTS" id="PR01577">
    <property type="entry name" value="KCNABCHANNEL"/>
</dbReference>
<dbReference type="Proteomes" id="UP000824076">
    <property type="component" value="Unassembled WGS sequence"/>
</dbReference>
<dbReference type="AlphaFoldDB" id="A0A9D1LHM0"/>
<gene>
    <name evidence="5" type="ORF">IAD18_05340</name>
</gene>
<dbReference type="GO" id="GO:0051596">
    <property type="term" value="P:methylglyoxal catabolic process"/>
    <property type="evidence" value="ECO:0007669"/>
    <property type="project" value="TreeGrafter"/>
</dbReference>
<dbReference type="Gene3D" id="3.20.20.100">
    <property type="entry name" value="NADP-dependent oxidoreductase domain"/>
    <property type="match status" value="1"/>
</dbReference>
<dbReference type="InterPro" id="IPR005399">
    <property type="entry name" value="K_chnl_volt-dep_bsu_KCNAB-rel"/>
</dbReference>
<evidence type="ECO:0000313" key="6">
    <source>
        <dbReference type="Proteomes" id="UP000824076"/>
    </source>
</evidence>
<dbReference type="PANTHER" id="PTHR43150">
    <property type="entry name" value="HYPERKINETIC, ISOFORM M"/>
    <property type="match status" value="1"/>
</dbReference>